<sequence>MALLCTSVPRTLLQMPISKPIRQRRTMIIICAKPKPDKGKPPQTNGGGLRVKDRSTREGKTSLSGLARSLEEVKISKGKGDDQDSHTASVESDGESS</sequence>
<dbReference type="Proteomes" id="UP000607653">
    <property type="component" value="Unassembled WGS sequence"/>
</dbReference>
<feature type="compositionally biased region" description="Basic and acidic residues" evidence="1">
    <location>
        <begin position="69"/>
        <end position="85"/>
    </location>
</feature>
<feature type="compositionally biased region" description="Basic and acidic residues" evidence="1">
    <location>
        <begin position="50"/>
        <end position="60"/>
    </location>
</feature>
<proteinExistence type="predicted"/>
<accession>A0A822YGQ3</accession>
<name>A0A822YGQ3_NELNU</name>
<protein>
    <submittedName>
        <fullName evidence="2">Uncharacterized protein</fullName>
    </submittedName>
</protein>
<evidence type="ECO:0000256" key="1">
    <source>
        <dbReference type="SAM" id="MobiDB-lite"/>
    </source>
</evidence>
<comment type="caution">
    <text evidence="2">The sequence shown here is derived from an EMBL/GenBank/DDBJ whole genome shotgun (WGS) entry which is preliminary data.</text>
</comment>
<reference evidence="2 3" key="1">
    <citation type="journal article" date="2020" name="Mol. Biol. Evol.">
        <title>Distinct Expression and Methylation Patterns for Genes with Different Fates following a Single Whole-Genome Duplication in Flowering Plants.</title>
        <authorList>
            <person name="Shi T."/>
            <person name="Rahmani R.S."/>
            <person name="Gugger P.F."/>
            <person name="Wang M."/>
            <person name="Li H."/>
            <person name="Zhang Y."/>
            <person name="Li Z."/>
            <person name="Wang Q."/>
            <person name="Van de Peer Y."/>
            <person name="Marchal K."/>
            <person name="Chen J."/>
        </authorList>
    </citation>
    <scope>NUCLEOTIDE SEQUENCE [LARGE SCALE GENOMIC DNA]</scope>
    <source>
        <tissue evidence="2">Leaf</tissue>
    </source>
</reference>
<organism evidence="2 3">
    <name type="scientific">Nelumbo nucifera</name>
    <name type="common">Sacred lotus</name>
    <dbReference type="NCBI Taxonomy" id="4432"/>
    <lineage>
        <taxon>Eukaryota</taxon>
        <taxon>Viridiplantae</taxon>
        <taxon>Streptophyta</taxon>
        <taxon>Embryophyta</taxon>
        <taxon>Tracheophyta</taxon>
        <taxon>Spermatophyta</taxon>
        <taxon>Magnoliopsida</taxon>
        <taxon>Proteales</taxon>
        <taxon>Nelumbonaceae</taxon>
        <taxon>Nelumbo</taxon>
    </lineage>
</organism>
<evidence type="ECO:0000313" key="2">
    <source>
        <dbReference type="EMBL" id="DAD30126.1"/>
    </source>
</evidence>
<dbReference type="EMBL" id="DUZY01000002">
    <property type="protein sequence ID" value="DAD30126.1"/>
    <property type="molecule type" value="Genomic_DNA"/>
</dbReference>
<feature type="region of interest" description="Disordered" evidence="1">
    <location>
        <begin position="31"/>
        <end position="97"/>
    </location>
</feature>
<keyword evidence="3" id="KW-1185">Reference proteome</keyword>
<gene>
    <name evidence="2" type="ORF">HUJ06_031594</name>
</gene>
<dbReference type="AlphaFoldDB" id="A0A822YGQ3"/>
<evidence type="ECO:0000313" key="3">
    <source>
        <dbReference type="Proteomes" id="UP000607653"/>
    </source>
</evidence>